<dbReference type="InterPro" id="IPR027463">
    <property type="entry name" value="AcrB_DN_DC_subdom"/>
</dbReference>
<gene>
    <name evidence="2" type="ORF">ACFFUV_20440</name>
</gene>
<feature type="transmembrane region" description="Helical" evidence="1">
    <location>
        <begin position="431"/>
        <end position="451"/>
    </location>
</feature>
<dbReference type="Gene3D" id="3.30.2090.10">
    <property type="entry name" value="Multidrug efflux transporter AcrB TolC docking domain, DN and DC subdomains"/>
    <property type="match status" value="2"/>
</dbReference>
<accession>A0ABV5HSU4</accession>
<evidence type="ECO:0000256" key="1">
    <source>
        <dbReference type="SAM" id="Phobius"/>
    </source>
</evidence>
<dbReference type="RefSeq" id="WP_390196761.1">
    <property type="nucleotide sequence ID" value="NZ_JBHMEP010000011.1"/>
</dbReference>
<dbReference type="SUPFAM" id="SSF82693">
    <property type="entry name" value="Multidrug efflux transporter AcrB pore domain, PN1, PN2, PC1 and PC2 subdomains"/>
    <property type="match status" value="3"/>
</dbReference>
<feature type="transmembrane region" description="Helical" evidence="1">
    <location>
        <begin position="848"/>
        <end position="868"/>
    </location>
</feature>
<organism evidence="2 3">
    <name type="scientific">Vibrio olivae</name>
    <dbReference type="NCBI Taxonomy" id="1243002"/>
    <lineage>
        <taxon>Bacteria</taxon>
        <taxon>Pseudomonadati</taxon>
        <taxon>Pseudomonadota</taxon>
        <taxon>Gammaproteobacteria</taxon>
        <taxon>Vibrionales</taxon>
        <taxon>Vibrionaceae</taxon>
        <taxon>Vibrio</taxon>
    </lineage>
</organism>
<feature type="transmembrane region" description="Helical" evidence="1">
    <location>
        <begin position="875"/>
        <end position="897"/>
    </location>
</feature>
<dbReference type="NCBIfam" id="NF033617">
    <property type="entry name" value="RND_permease_2"/>
    <property type="match status" value="1"/>
</dbReference>
<feature type="transmembrane region" description="Helical" evidence="1">
    <location>
        <begin position="909"/>
        <end position="929"/>
    </location>
</feature>
<evidence type="ECO:0000313" key="3">
    <source>
        <dbReference type="Proteomes" id="UP001589645"/>
    </source>
</evidence>
<dbReference type="PANTHER" id="PTHR32063">
    <property type="match status" value="1"/>
</dbReference>
<feature type="transmembrane region" description="Helical" evidence="1">
    <location>
        <begin position="950"/>
        <end position="971"/>
    </location>
</feature>
<dbReference type="Pfam" id="PF00873">
    <property type="entry name" value="ACR_tran"/>
    <property type="match status" value="1"/>
</dbReference>
<feature type="transmembrane region" description="Helical" evidence="1">
    <location>
        <begin position="983"/>
        <end position="1009"/>
    </location>
</feature>
<feature type="transmembrane region" description="Helical" evidence="1">
    <location>
        <begin position="334"/>
        <end position="353"/>
    </location>
</feature>
<feature type="transmembrane region" description="Helical" evidence="1">
    <location>
        <begin position="386"/>
        <end position="410"/>
    </location>
</feature>
<feature type="transmembrane region" description="Helical" evidence="1">
    <location>
        <begin position="360"/>
        <end position="380"/>
    </location>
</feature>
<name>A0ABV5HSU4_9VIBR</name>
<feature type="transmembrane region" description="Helical" evidence="1">
    <location>
        <begin position="12"/>
        <end position="30"/>
    </location>
</feature>
<keyword evidence="1" id="KW-0812">Transmembrane</keyword>
<dbReference type="Gene3D" id="3.30.70.1430">
    <property type="entry name" value="Multidrug efflux transporter AcrB pore domain"/>
    <property type="match status" value="2"/>
</dbReference>
<feature type="transmembrane region" description="Helical" evidence="1">
    <location>
        <begin position="526"/>
        <end position="546"/>
    </location>
</feature>
<dbReference type="SUPFAM" id="SSF82714">
    <property type="entry name" value="Multidrug efflux transporter AcrB TolC docking domain, DN and DC subdomains"/>
    <property type="match status" value="2"/>
</dbReference>
<keyword evidence="3" id="KW-1185">Reference proteome</keyword>
<keyword evidence="1" id="KW-1133">Transmembrane helix</keyword>
<dbReference type="PANTHER" id="PTHR32063:SF28">
    <property type="entry name" value="BLR2861 PROTEIN"/>
    <property type="match status" value="1"/>
</dbReference>
<dbReference type="PRINTS" id="PR00702">
    <property type="entry name" value="ACRIFLAVINRP"/>
</dbReference>
<reference evidence="2 3" key="1">
    <citation type="submission" date="2024-09" db="EMBL/GenBank/DDBJ databases">
        <authorList>
            <person name="Sun Q."/>
            <person name="Mori K."/>
        </authorList>
    </citation>
    <scope>NUCLEOTIDE SEQUENCE [LARGE SCALE GENOMIC DNA]</scope>
    <source>
        <strain evidence="2 3">CECT 8064</strain>
    </source>
</reference>
<dbReference type="InterPro" id="IPR001036">
    <property type="entry name" value="Acrflvin-R"/>
</dbReference>
<dbReference type="Gene3D" id="3.30.70.1440">
    <property type="entry name" value="Multidrug efflux transporter AcrB pore domain"/>
    <property type="match status" value="1"/>
</dbReference>
<dbReference type="Proteomes" id="UP001589645">
    <property type="component" value="Unassembled WGS sequence"/>
</dbReference>
<sequence length="1046" mass="113453">MRFTDVFIKRPVLAISISFLIALLGLQAVFKMQVREYPEMTNTEITVTTSYYGASADLIQGFITQPLEQAIAQADNIDFMTSQSVLGRSTITVTMKLNTDPNGALADVLAKTNSVRSQLPREAEDPTVTMSTGSTTAVMYIGFTSKELNSSQIGDYIDRVINPQMYAVNGISSIDVYGGTKYALRVWLDPAKMAAFNMTATDVMNVLSANNYQSATGQATGEFVLYNGNADTQVTTAHELRNLVIKTESSGNVTRLSDIAKVTLAKSHDTYRATANGAEAVVLAVNAAPSANPINIAHDVLELLPDLKRNMPSNMEMNVLYDSTVAINESIHEVIKTIVEAALIVLVVITLFLGSLRAVLIPIITIPLSLIGVAMAMQAMGFSWNLMTLLAMVLAIGLVVDDAIVVLENVDRHIKEGESPFRAAIIGTREIAIPVISMTLTLGAVYAPIALMGGVTGSLFKEFALTLAGSVFVSGIIALTLSPMMCSKMLKQTAKPSRFEQSVHNVLDRMTHRYERMLNAVMNRRPVIIAFGVIVFASLPVLFSFIPSELAPAEDKGVVMMMGTGSSNANLDYLANTMDEVNRILNQEDEIKYAQAFTGVPNSNQSFGIASLVPWSQREASQEEITKRIGDLVKDIPGMAITTFQMPELPGAGSGLPLQFVITTPSNFENLFTVANDILLDVSKNPMFVYSNLDLNFDSATMKINIDKDKAGAYGVTMQDIGVTLATMMADGYVNRIDLNGRSYEVIPQVERKWRLNPESMNQYYVRSANGDSVPLGSLINIDVVAEPRALPHFNQLNSATIGAVPAPGTAMGDAVNWFETNAVSKLPKGYTHDYMGESRQFVTEGSALYATFALALAIIFLVLAIQFESLRDPLVILVSVPLAICGALIALAWGALFGISSMNIYSQVGLITLIGLITKHGILICEVAKEEQLHNQLSRIDAVKEAAKVRLRPILMTTAAMIAGLIPLMYATGAGAAQRFSIGLVIVSGLTIGTLFTLFVLPVIYSYLAERHKPLPVFVEDKDLEKLARIDEARASHRGLNPHHD</sequence>
<proteinExistence type="predicted"/>
<evidence type="ECO:0000313" key="2">
    <source>
        <dbReference type="EMBL" id="MFB9137336.1"/>
    </source>
</evidence>
<comment type="caution">
    <text evidence="2">The sequence shown here is derived from an EMBL/GenBank/DDBJ whole genome shotgun (WGS) entry which is preliminary data.</text>
</comment>
<dbReference type="Gene3D" id="1.20.1640.10">
    <property type="entry name" value="Multidrug efflux transporter AcrB transmembrane domain"/>
    <property type="match status" value="2"/>
</dbReference>
<feature type="transmembrane region" description="Helical" evidence="1">
    <location>
        <begin position="463"/>
        <end position="481"/>
    </location>
</feature>
<dbReference type="Gene3D" id="3.30.70.1320">
    <property type="entry name" value="Multidrug efflux transporter AcrB pore domain like"/>
    <property type="match status" value="1"/>
</dbReference>
<protein>
    <submittedName>
        <fullName evidence="2">Multidrug efflux RND transporter permease subunit</fullName>
    </submittedName>
</protein>
<dbReference type="EMBL" id="JBHMEP010000011">
    <property type="protein sequence ID" value="MFB9137336.1"/>
    <property type="molecule type" value="Genomic_DNA"/>
</dbReference>
<keyword evidence="1" id="KW-0472">Membrane</keyword>
<dbReference type="SUPFAM" id="SSF82866">
    <property type="entry name" value="Multidrug efflux transporter AcrB transmembrane domain"/>
    <property type="match status" value="2"/>
</dbReference>